<dbReference type="AlphaFoldDB" id="Q2IA16"/>
<dbReference type="GO" id="GO:0006412">
    <property type="term" value="P:translation"/>
    <property type="evidence" value="ECO:0007669"/>
    <property type="project" value="InterPro"/>
</dbReference>
<sequence length="130" mass="13391">MLRLALLVLLALASGASAFGGTGACSRVSRTSAVAMKFSPIKAGVQVKVISGDDKGKTGKVLSVDKKDVKKKTGINYGPFVVVEGINVVTKHVKPRARGETGKRIQKEAPIHISNVKAIDTPASAAPAAA</sequence>
<reference evidence="7" key="2">
    <citation type="submission" date="2021-05" db="EMBL/GenBank/DDBJ databases">
        <title>The genome of the haptophyte Pavlova lutheri (Diacronema luteri, Pavlovales) - a model for lipid biosynthesis in eukaryotic algae.</title>
        <authorList>
            <person name="Hulatt C.J."/>
            <person name="Posewitz M.C."/>
        </authorList>
    </citation>
    <scope>NUCLEOTIDE SEQUENCE</scope>
    <source>
        <strain evidence="7">NIVA-4/92</strain>
    </source>
</reference>
<dbReference type="GO" id="GO:1990904">
    <property type="term" value="C:ribonucleoprotein complex"/>
    <property type="evidence" value="ECO:0007669"/>
    <property type="project" value="UniProtKB-KW"/>
</dbReference>
<dbReference type="CDD" id="cd06089">
    <property type="entry name" value="KOW_RPL26"/>
    <property type="match status" value="1"/>
</dbReference>
<dbReference type="InterPro" id="IPR057264">
    <property type="entry name" value="Ribosomal_uL24_C"/>
</dbReference>
<keyword evidence="3" id="KW-0687">Ribonucleoprotein</keyword>
<dbReference type="GO" id="GO:0003723">
    <property type="term" value="F:RNA binding"/>
    <property type="evidence" value="ECO:0007669"/>
    <property type="project" value="InterPro"/>
</dbReference>
<dbReference type="OrthoDB" id="359154at2759"/>
<protein>
    <submittedName>
        <fullName evidence="6">Chloroplast 50S ribosomal protein L24</fullName>
    </submittedName>
</protein>
<dbReference type="PROSITE" id="PS51257">
    <property type="entry name" value="PROKAR_LIPOPROTEIN"/>
    <property type="match status" value="1"/>
</dbReference>
<evidence type="ECO:0000256" key="2">
    <source>
        <dbReference type="ARBA" id="ARBA00022980"/>
    </source>
</evidence>
<dbReference type="InterPro" id="IPR008991">
    <property type="entry name" value="Translation_prot_SH3-like_sf"/>
</dbReference>
<dbReference type="InterPro" id="IPR005824">
    <property type="entry name" value="KOW"/>
</dbReference>
<evidence type="ECO:0000313" key="8">
    <source>
        <dbReference type="Proteomes" id="UP000751190"/>
    </source>
</evidence>
<dbReference type="InterPro" id="IPR014722">
    <property type="entry name" value="Rib_uL2_dom2"/>
</dbReference>
<dbReference type="SMART" id="SM00739">
    <property type="entry name" value="KOW"/>
    <property type="match status" value="1"/>
</dbReference>
<dbReference type="GO" id="GO:0003735">
    <property type="term" value="F:structural constituent of ribosome"/>
    <property type="evidence" value="ECO:0007669"/>
    <property type="project" value="InterPro"/>
</dbReference>
<dbReference type="Gene3D" id="2.30.30.30">
    <property type="match status" value="1"/>
</dbReference>
<name>Q2IA16_DIALT</name>
<feature type="signal peptide" evidence="4">
    <location>
        <begin position="1"/>
        <end position="18"/>
    </location>
</feature>
<proteinExistence type="evidence at transcript level"/>
<gene>
    <name evidence="7" type="ORF">KFE25_002095</name>
</gene>
<dbReference type="GO" id="GO:0005840">
    <property type="term" value="C:ribosome"/>
    <property type="evidence" value="ECO:0007669"/>
    <property type="project" value="UniProtKB-KW"/>
</dbReference>
<reference evidence="6" key="1">
    <citation type="journal article" date="2006" name="J. Mol. Biol.">
        <title>A tertiary plastid uses genes from two endosymbionts.</title>
        <authorList>
            <person name="Patron N.J."/>
            <person name="Waller R.F."/>
            <person name="Keeling P.J."/>
        </authorList>
    </citation>
    <scope>NUCLEOTIDE SEQUENCE</scope>
    <source>
        <strain evidence="6">443</strain>
    </source>
</reference>
<keyword evidence="4" id="KW-0732">Signal</keyword>
<keyword evidence="8" id="KW-1185">Reference proteome</keyword>
<organism evidence="6">
    <name type="scientific">Diacronema lutheri</name>
    <name type="common">Unicellular marine alga</name>
    <name type="synonym">Monochrysis lutheri</name>
    <dbReference type="NCBI Taxonomy" id="2081491"/>
    <lineage>
        <taxon>Eukaryota</taxon>
        <taxon>Haptista</taxon>
        <taxon>Haptophyta</taxon>
        <taxon>Pavlovophyceae</taxon>
        <taxon>Pavlovales</taxon>
        <taxon>Pavlovaceae</taxon>
        <taxon>Diacronema</taxon>
    </lineage>
</organism>
<dbReference type="Proteomes" id="UP000751190">
    <property type="component" value="Unassembled WGS sequence"/>
</dbReference>
<dbReference type="Pfam" id="PF17136">
    <property type="entry name" value="ribosomal_L24"/>
    <property type="match status" value="1"/>
</dbReference>
<dbReference type="InterPro" id="IPR003256">
    <property type="entry name" value="Ribosomal_uL24"/>
</dbReference>
<evidence type="ECO:0000256" key="1">
    <source>
        <dbReference type="ARBA" id="ARBA00010618"/>
    </source>
</evidence>
<dbReference type="Pfam" id="PF00467">
    <property type="entry name" value="KOW"/>
    <property type="match status" value="1"/>
</dbReference>
<feature type="domain" description="KOW" evidence="5">
    <location>
        <begin position="40"/>
        <end position="67"/>
    </location>
</feature>
<keyword evidence="2 6" id="KW-0689">Ribosomal protein</keyword>
<evidence type="ECO:0000313" key="7">
    <source>
        <dbReference type="EMBL" id="KAG8466339.1"/>
    </source>
</evidence>
<evidence type="ECO:0000313" key="6">
    <source>
        <dbReference type="EMBL" id="ABA55579.1"/>
    </source>
</evidence>
<evidence type="ECO:0000256" key="4">
    <source>
        <dbReference type="SAM" id="SignalP"/>
    </source>
</evidence>
<dbReference type="PANTHER" id="PTHR12903">
    <property type="entry name" value="MITOCHONDRIAL RIBOSOMAL PROTEIN L24"/>
    <property type="match status" value="1"/>
</dbReference>
<dbReference type="HAMAP" id="MF_01326_B">
    <property type="entry name" value="Ribosomal_uL24_B"/>
    <property type="match status" value="1"/>
</dbReference>
<comment type="similarity">
    <text evidence="1">Belongs to the universal ribosomal protein uL24 family.</text>
</comment>
<dbReference type="EMBL" id="DQ118635">
    <property type="protein sequence ID" value="ABA55579.1"/>
    <property type="molecule type" value="mRNA"/>
</dbReference>
<evidence type="ECO:0000256" key="3">
    <source>
        <dbReference type="ARBA" id="ARBA00023274"/>
    </source>
</evidence>
<dbReference type="SUPFAM" id="SSF50104">
    <property type="entry name" value="Translation proteins SH3-like domain"/>
    <property type="match status" value="1"/>
</dbReference>
<feature type="chain" id="PRO_5035395654" evidence="4">
    <location>
        <begin position="19"/>
        <end position="130"/>
    </location>
</feature>
<evidence type="ECO:0000259" key="5">
    <source>
        <dbReference type="SMART" id="SM00739"/>
    </source>
</evidence>
<accession>Q2IA16</accession>
<dbReference type="NCBIfam" id="TIGR01079">
    <property type="entry name" value="rplX_bact"/>
    <property type="match status" value="1"/>
</dbReference>
<dbReference type="EMBL" id="JAGTXO010000008">
    <property type="protein sequence ID" value="KAG8466339.1"/>
    <property type="molecule type" value="Genomic_DNA"/>
</dbReference>
<dbReference type="InterPro" id="IPR041988">
    <property type="entry name" value="Ribosomal_uL24_KOW"/>
</dbReference>